<sequence>MRRALLPVIAVGAALALAACSGAGMPVPEPTVSSSPSVSAKPLNKPKFDADGTPKENLPYFLSIMNTAYANSTGADTVSEEMAAYLVNAGFDAASMQISENTTALGLVPDAKYVATIFKGECMVGTWGSSMAAPTAIVLPVLPQGGCLLGGTVRSYQG</sequence>
<reference evidence="3" key="1">
    <citation type="submission" date="2020-05" db="EMBL/GenBank/DDBJ databases">
        <authorList>
            <person name="Chiriac C."/>
            <person name="Salcher M."/>
            <person name="Ghai R."/>
            <person name="Kavagutti S V."/>
        </authorList>
    </citation>
    <scope>NUCLEOTIDE SEQUENCE</scope>
</reference>
<gene>
    <name evidence="3" type="ORF">UFOPK1591_00285</name>
</gene>
<feature type="domain" description="DUF6993" evidence="2">
    <location>
        <begin position="73"/>
        <end position="150"/>
    </location>
</feature>
<dbReference type="AlphaFoldDB" id="A0A6J6CSW2"/>
<evidence type="ECO:0000256" key="1">
    <source>
        <dbReference type="SAM" id="MobiDB-lite"/>
    </source>
</evidence>
<protein>
    <submittedName>
        <fullName evidence="3">Unannotated protein</fullName>
    </submittedName>
</protein>
<evidence type="ECO:0000259" key="2">
    <source>
        <dbReference type="Pfam" id="PF22504"/>
    </source>
</evidence>
<name>A0A6J6CSW2_9ZZZZ</name>
<dbReference type="PROSITE" id="PS51257">
    <property type="entry name" value="PROKAR_LIPOPROTEIN"/>
    <property type="match status" value="1"/>
</dbReference>
<feature type="compositionally biased region" description="Low complexity" evidence="1">
    <location>
        <begin position="30"/>
        <end position="42"/>
    </location>
</feature>
<proteinExistence type="predicted"/>
<organism evidence="3">
    <name type="scientific">freshwater metagenome</name>
    <dbReference type="NCBI Taxonomy" id="449393"/>
    <lineage>
        <taxon>unclassified sequences</taxon>
        <taxon>metagenomes</taxon>
        <taxon>ecological metagenomes</taxon>
    </lineage>
</organism>
<evidence type="ECO:0000313" key="3">
    <source>
        <dbReference type="EMBL" id="CAB4554571.1"/>
    </source>
</evidence>
<dbReference type="Pfam" id="PF22504">
    <property type="entry name" value="DUF6993"/>
    <property type="match status" value="1"/>
</dbReference>
<feature type="region of interest" description="Disordered" evidence="1">
    <location>
        <begin position="30"/>
        <end position="51"/>
    </location>
</feature>
<dbReference type="InterPro" id="IPR054262">
    <property type="entry name" value="DUF6993"/>
</dbReference>
<accession>A0A6J6CSW2</accession>
<dbReference type="EMBL" id="CAEZTD010000013">
    <property type="protein sequence ID" value="CAB4554571.1"/>
    <property type="molecule type" value="Genomic_DNA"/>
</dbReference>